<evidence type="ECO:0000313" key="11">
    <source>
        <dbReference type="Proteomes" id="UP000235116"/>
    </source>
</evidence>
<comment type="function">
    <text evidence="1">Hydrolyzes diadenosine 5',5'''-P1,P4-tetraphosphate to yield ADP.</text>
</comment>
<comment type="similarity">
    <text evidence="2">Belongs to the Ap4A hydrolase family.</text>
</comment>
<dbReference type="Proteomes" id="UP000235116">
    <property type="component" value="Chromosome"/>
</dbReference>
<name>A0A2K9LN72_9GAMM</name>
<dbReference type="AlphaFoldDB" id="A0A2K9LN72"/>
<evidence type="ECO:0000259" key="9">
    <source>
        <dbReference type="Pfam" id="PF00149"/>
    </source>
</evidence>
<dbReference type="PIRSF" id="PIRSF000903">
    <property type="entry name" value="B5n-ttraPtase_sm"/>
    <property type="match status" value="1"/>
</dbReference>
<dbReference type="GO" id="GO:0008803">
    <property type="term" value="F:bis(5'-nucleosyl)-tetraphosphatase (symmetrical) activity"/>
    <property type="evidence" value="ECO:0007669"/>
    <property type="project" value="UniProtKB-EC"/>
</dbReference>
<evidence type="ECO:0000256" key="3">
    <source>
        <dbReference type="ARBA" id="ARBA00012506"/>
    </source>
</evidence>
<dbReference type="Gene3D" id="3.60.21.10">
    <property type="match status" value="1"/>
</dbReference>
<evidence type="ECO:0000256" key="7">
    <source>
        <dbReference type="ARBA" id="ARBA00033210"/>
    </source>
</evidence>
<keyword evidence="4" id="KW-0378">Hydrolase</keyword>
<organism evidence="10 11">
    <name type="scientific">Ketobacter alkanivorans</name>
    <dbReference type="NCBI Taxonomy" id="1917421"/>
    <lineage>
        <taxon>Bacteria</taxon>
        <taxon>Pseudomonadati</taxon>
        <taxon>Pseudomonadota</taxon>
        <taxon>Gammaproteobacteria</taxon>
        <taxon>Pseudomonadales</taxon>
        <taxon>Ketobacteraceae</taxon>
        <taxon>Ketobacter</taxon>
    </lineage>
</organism>
<dbReference type="SUPFAM" id="SSF56300">
    <property type="entry name" value="Metallo-dependent phosphatases"/>
    <property type="match status" value="1"/>
</dbReference>
<feature type="domain" description="Calcineurin-like phosphoesterase" evidence="9">
    <location>
        <begin position="4"/>
        <end position="122"/>
    </location>
</feature>
<evidence type="ECO:0000256" key="4">
    <source>
        <dbReference type="ARBA" id="ARBA00022801"/>
    </source>
</evidence>
<dbReference type="OrthoDB" id="9807890at2"/>
<accession>A0A2K9LN72</accession>
<evidence type="ECO:0000256" key="5">
    <source>
        <dbReference type="ARBA" id="ARBA00031248"/>
    </source>
</evidence>
<dbReference type="KEGG" id="kak:Kalk_15740"/>
<reference evidence="11" key="1">
    <citation type="submission" date="2017-08" db="EMBL/GenBank/DDBJ databases">
        <title>Direct submision.</title>
        <authorList>
            <person name="Kim S.-J."/>
            <person name="Rhee S.-K."/>
        </authorList>
    </citation>
    <scope>NUCLEOTIDE SEQUENCE [LARGE SCALE GENOMIC DNA]</scope>
    <source>
        <strain evidence="11">GI5</strain>
    </source>
</reference>
<dbReference type="PANTHER" id="PTHR40942">
    <property type="match status" value="1"/>
</dbReference>
<evidence type="ECO:0000256" key="2">
    <source>
        <dbReference type="ARBA" id="ARBA00005419"/>
    </source>
</evidence>
<comment type="catalytic activity">
    <reaction evidence="8">
        <text>P(1),P(4)-bis(5'-adenosyl) tetraphosphate + H2O = 2 ADP + 2 H(+)</text>
        <dbReference type="Rhea" id="RHEA:24252"/>
        <dbReference type="ChEBI" id="CHEBI:15377"/>
        <dbReference type="ChEBI" id="CHEBI:15378"/>
        <dbReference type="ChEBI" id="CHEBI:58141"/>
        <dbReference type="ChEBI" id="CHEBI:456216"/>
        <dbReference type="EC" id="3.6.1.41"/>
    </reaction>
</comment>
<protein>
    <recommendedName>
        <fullName evidence="3">bis(5'-nucleosyl)-tetraphosphatase (symmetrical)</fullName>
        <ecNumber evidence="3">3.6.1.41</ecNumber>
    </recommendedName>
    <alternativeName>
        <fullName evidence="6">Ap4A hydrolase</fullName>
    </alternativeName>
    <alternativeName>
        <fullName evidence="5">Diadenosine 5',5'''-P1,P4-tetraphosphate pyrophosphohydrolase</fullName>
    </alternativeName>
    <alternativeName>
        <fullName evidence="7">Diadenosine tetraphosphatase</fullName>
    </alternativeName>
</protein>
<dbReference type="RefSeq" id="WP_101895163.1">
    <property type="nucleotide sequence ID" value="NZ_CP022684.1"/>
</dbReference>
<dbReference type="EMBL" id="CP022684">
    <property type="protein sequence ID" value="AUM13788.1"/>
    <property type="molecule type" value="Genomic_DNA"/>
</dbReference>
<dbReference type="NCBIfam" id="NF001204">
    <property type="entry name" value="PRK00166.1"/>
    <property type="match status" value="1"/>
</dbReference>
<dbReference type="NCBIfam" id="TIGR00668">
    <property type="entry name" value="apaH"/>
    <property type="match status" value="1"/>
</dbReference>
<dbReference type="Pfam" id="PF00149">
    <property type="entry name" value="Metallophos"/>
    <property type="match status" value="1"/>
</dbReference>
<proteinExistence type="inferred from homology"/>
<dbReference type="EC" id="3.6.1.41" evidence="3"/>
<gene>
    <name evidence="10" type="ORF">Kalk_15740</name>
</gene>
<dbReference type="InterPro" id="IPR004843">
    <property type="entry name" value="Calcineurin-like_PHP"/>
</dbReference>
<evidence type="ECO:0000256" key="8">
    <source>
        <dbReference type="ARBA" id="ARBA00049417"/>
    </source>
</evidence>
<evidence type="ECO:0000256" key="1">
    <source>
        <dbReference type="ARBA" id="ARBA00003413"/>
    </source>
</evidence>
<evidence type="ECO:0000313" key="10">
    <source>
        <dbReference type="EMBL" id="AUM13788.1"/>
    </source>
</evidence>
<dbReference type="InterPro" id="IPR029052">
    <property type="entry name" value="Metallo-depent_PP-like"/>
</dbReference>
<sequence length="269" mass="30884">MATYAIGDLQGCYDAFICLLDKLNFNPDRDQLWLAGDLINRGPASLKTLQHCYDLRDNLITVLGNHDLHLLAVLHGSLPPKRKDTFHDILDAPKTEHLAQWLLQCPLMHENDDWVLCHAGVYPAWDLATARRCAREVESVLQDNTLRHEFFDNMYGNEPAHWEEGLTGPDRWRTITNFFTRMRLIDSNGNMDFKYKESLAGAPEGFSPWFKWQQRKPLNKKILFGHWASLEGNTQSDHIIGLDTGCVWGNKLSAYCLESGEWTRCQCGH</sequence>
<evidence type="ECO:0000256" key="6">
    <source>
        <dbReference type="ARBA" id="ARBA00032248"/>
    </source>
</evidence>
<dbReference type="InterPro" id="IPR004617">
    <property type="entry name" value="ApaH"/>
</dbReference>
<dbReference type="CDD" id="cd07422">
    <property type="entry name" value="MPP_ApaH"/>
    <property type="match status" value="1"/>
</dbReference>
<dbReference type="PANTHER" id="PTHR40942:SF4">
    <property type="entry name" value="CYTOCHROME C5"/>
    <property type="match status" value="1"/>
</dbReference>
<keyword evidence="11" id="KW-1185">Reference proteome</keyword>